<proteinExistence type="predicted"/>
<dbReference type="EMBL" id="BDQK01000013">
    <property type="protein sequence ID" value="GBF81647.1"/>
    <property type="molecule type" value="Genomic_DNA"/>
</dbReference>
<evidence type="ECO:0000313" key="2">
    <source>
        <dbReference type="Proteomes" id="UP000287247"/>
    </source>
</evidence>
<protein>
    <submittedName>
        <fullName evidence="1">Phycoerythrin-associated linker protein CpeR</fullName>
    </submittedName>
</protein>
<comment type="caution">
    <text evidence="1">The sequence shown here is derived from an EMBL/GenBank/DDBJ whole genome shotgun (WGS) entry which is preliminary data.</text>
</comment>
<keyword evidence="2" id="KW-1185">Reference proteome</keyword>
<name>A0A401IK42_APHSA</name>
<sequence length="122" mass="14378">MINQLTKENPQNIDFNSSLINMLPPIASKKMQAWIRSRHLIFSDKFVIFETLDYPAVERFEQCLNSLGGCLISVEAVKRVWMGNHRQVILYQAKGSLQKNNHELHHYWFKYGSFKTRFDESN</sequence>
<gene>
    <name evidence="1" type="ORF">AsFPU1_3065</name>
</gene>
<reference evidence="2" key="1">
    <citation type="submission" date="2017-05" db="EMBL/GenBank/DDBJ databases">
        <title>Physiological properties and genetic analysis related to exopolysaccharide production of fresh-water unicellular cyanobacterium Aphanothece sacrum, Suizenji Nori, that has been cultured as a food source in Japan.</title>
        <authorList>
            <person name="Kanesaki Y."/>
            <person name="Yoshikawa S."/>
            <person name="Ohki K."/>
        </authorList>
    </citation>
    <scope>NUCLEOTIDE SEQUENCE [LARGE SCALE GENOMIC DNA]</scope>
    <source>
        <strain evidence="2">FPU1</strain>
    </source>
</reference>
<evidence type="ECO:0000313" key="1">
    <source>
        <dbReference type="EMBL" id="GBF81647.1"/>
    </source>
</evidence>
<dbReference type="AlphaFoldDB" id="A0A401IK42"/>
<dbReference type="Proteomes" id="UP000287247">
    <property type="component" value="Unassembled WGS sequence"/>
</dbReference>
<accession>A0A401IK42</accession>
<organism evidence="1 2">
    <name type="scientific">Aphanothece sacrum FPU1</name>
    <dbReference type="NCBI Taxonomy" id="1920663"/>
    <lineage>
        <taxon>Bacteria</taxon>
        <taxon>Bacillati</taxon>
        <taxon>Cyanobacteriota</taxon>
        <taxon>Cyanophyceae</taxon>
        <taxon>Oscillatoriophycideae</taxon>
        <taxon>Chroococcales</taxon>
        <taxon>Aphanothecaceae</taxon>
        <taxon>Aphanothece</taxon>
    </lineage>
</organism>